<sequence length="216" mass="23586">MKKLASLVNVYSKRFRSANVGKEDDPALLAAGDKEVRQAGTDEEAPMRRFRHTVEKAPSQSRRGVLAKSGQRVQTQPEQRAPAQSGQRAPAQYGQRAPSQSGRVKAQSGQSFSTQYQSRQDKLPIRVPSQSGIHSSPTQARQRASQSGQSTPNESLQISAQSHQRTPEPQSRQRTSGAQSEPIEYTPTPSHPSTLNVSSTAANDNVVWNIGSTQRD</sequence>
<accession>A0A6L5B8Q5</accession>
<feature type="compositionally biased region" description="Polar residues" evidence="1">
    <location>
        <begin position="97"/>
        <end position="118"/>
    </location>
</feature>
<dbReference type="Proteomes" id="UP000593563">
    <property type="component" value="Unassembled WGS sequence"/>
</dbReference>
<feature type="region of interest" description="Disordered" evidence="1">
    <location>
        <begin position="19"/>
        <end position="216"/>
    </location>
</feature>
<feature type="compositionally biased region" description="Polar residues" evidence="1">
    <location>
        <begin position="187"/>
        <end position="203"/>
    </location>
</feature>
<evidence type="ECO:0000256" key="1">
    <source>
        <dbReference type="SAM" id="MobiDB-lite"/>
    </source>
</evidence>
<keyword evidence="3" id="KW-1185">Reference proteome</keyword>
<name>A0A6L5B8Q5_APIGR</name>
<feature type="compositionally biased region" description="Polar residues" evidence="1">
    <location>
        <begin position="128"/>
        <end position="138"/>
    </location>
</feature>
<evidence type="ECO:0000313" key="3">
    <source>
        <dbReference type="Proteomes" id="UP000593563"/>
    </source>
</evidence>
<comment type="caution">
    <text evidence="2">The sequence shown here is derived from an EMBL/GenBank/DDBJ whole genome shotgun (WGS) entry which is preliminary data.</text>
</comment>
<gene>
    <name evidence="2" type="ORF">AG4045_023901</name>
</gene>
<dbReference type="EMBL" id="WRXP01002393">
    <property type="protein sequence ID" value="KAF1001805.1"/>
    <property type="molecule type" value="Genomic_DNA"/>
</dbReference>
<evidence type="ECO:0000313" key="2">
    <source>
        <dbReference type="EMBL" id="KAF1001805.1"/>
    </source>
</evidence>
<reference evidence="2" key="1">
    <citation type="submission" date="2020-01" db="EMBL/GenBank/DDBJ databases">
        <title>The Celery Genome Sequence Reveals Sequential Paleo-tetraploidization, Resistance Gene Elimination, Karyotype Evolution, and Functional Innovation in Apiales.</title>
        <authorList>
            <person name="Song X."/>
        </authorList>
    </citation>
    <scope>NUCLEOTIDE SEQUENCE</scope>
    <source>
        <tissue evidence="2">Leaf</tissue>
    </source>
</reference>
<feature type="compositionally biased region" description="Polar residues" evidence="1">
    <location>
        <begin position="71"/>
        <end position="87"/>
    </location>
</feature>
<organism evidence="2 3">
    <name type="scientific">Apium graveolens</name>
    <name type="common">Celery</name>
    <dbReference type="NCBI Taxonomy" id="4045"/>
    <lineage>
        <taxon>Eukaryota</taxon>
        <taxon>Viridiplantae</taxon>
        <taxon>Streptophyta</taxon>
        <taxon>Embryophyta</taxon>
        <taxon>Tracheophyta</taxon>
        <taxon>Spermatophyta</taxon>
        <taxon>Magnoliopsida</taxon>
        <taxon>eudicotyledons</taxon>
        <taxon>Gunneridae</taxon>
        <taxon>Pentapetalae</taxon>
        <taxon>asterids</taxon>
        <taxon>campanulids</taxon>
        <taxon>Apiales</taxon>
        <taxon>Apiaceae</taxon>
        <taxon>Apioideae</taxon>
        <taxon>apioid superclade</taxon>
        <taxon>Apieae</taxon>
        <taxon>Apium</taxon>
    </lineage>
</organism>
<protein>
    <submittedName>
        <fullName evidence="2">Uncharacterized protein</fullName>
    </submittedName>
</protein>
<feature type="compositionally biased region" description="Low complexity" evidence="1">
    <location>
        <begin position="139"/>
        <end position="150"/>
    </location>
</feature>
<proteinExistence type="predicted"/>
<feature type="compositionally biased region" description="Polar residues" evidence="1">
    <location>
        <begin position="151"/>
        <end position="179"/>
    </location>
</feature>
<dbReference type="AlphaFoldDB" id="A0A6L5B8Q5"/>